<feature type="compositionally biased region" description="Low complexity" evidence="1">
    <location>
        <begin position="29"/>
        <end position="46"/>
    </location>
</feature>
<feature type="region of interest" description="Disordered" evidence="1">
    <location>
        <begin position="1"/>
        <end position="109"/>
    </location>
</feature>
<comment type="caution">
    <text evidence="2">The sequence shown here is derived from an EMBL/GenBank/DDBJ whole genome shotgun (WGS) entry which is preliminary data.</text>
</comment>
<protein>
    <submittedName>
        <fullName evidence="2">Uncharacterized protein</fullName>
    </submittedName>
</protein>
<dbReference type="AlphaFoldDB" id="A0A918X7Y6"/>
<dbReference type="EMBL" id="BMXL01000002">
    <property type="protein sequence ID" value="GHD17497.1"/>
    <property type="molecule type" value="Genomic_DNA"/>
</dbReference>
<dbReference type="Proteomes" id="UP000654947">
    <property type="component" value="Unassembled WGS sequence"/>
</dbReference>
<evidence type="ECO:0000313" key="2">
    <source>
        <dbReference type="EMBL" id="GHD17497.1"/>
    </source>
</evidence>
<feature type="compositionally biased region" description="Basic and acidic residues" evidence="1">
    <location>
        <begin position="1"/>
        <end position="21"/>
    </location>
</feature>
<sequence length="109" mass="12149">MLSRVEYDTARPPRPRAEHAPTRRRAPRARTTMAPNDPADAPSPDRAPVRLAQALPEVLDHLVRHRRTTTDRTSGTEADPGHPHPAATGSRNSRTHRRHRPSISPTPAR</sequence>
<evidence type="ECO:0000313" key="3">
    <source>
        <dbReference type="Proteomes" id="UP000654947"/>
    </source>
</evidence>
<name>A0A918X7Y6_9ACTN</name>
<keyword evidence="3" id="KW-1185">Reference proteome</keyword>
<proteinExistence type="predicted"/>
<organism evidence="2 3">
    <name type="scientific">Nocardiopsis kunsanensis</name>
    <dbReference type="NCBI Taxonomy" id="141693"/>
    <lineage>
        <taxon>Bacteria</taxon>
        <taxon>Bacillati</taxon>
        <taxon>Actinomycetota</taxon>
        <taxon>Actinomycetes</taxon>
        <taxon>Streptosporangiales</taxon>
        <taxon>Nocardiopsidaceae</taxon>
        <taxon>Nocardiopsis</taxon>
    </lineage>
</organism>
<evidence type="ECO:0000256" key="1">
    <source>
        <dbReference type="SAM" id="MobiDB-lite"/>
    </source>
</evidence>
<reference evidence="2 3" key="1">
    <citation type="journal article" date="2014" name="Int. J. Syst. Evol. Microbiol.">
        <title>Complete genome sequence of Corynebacterium casei LMG S-19264T (=DSM 44701T), isolated from a smear-ripened cheese.</title>
        <authorList>
            <consortium name="US DOE Joint Genome Institute (JGI-PGF)"/>
            <person name="Walter F."/>
            <person name="Albersmeier A."/>
            <person name="Kalinowski J."/>
            <person name="Ruckert C."/>
        </authorList>
    </citation>
    <scope>NUCLEOTIDE SEQUENCE [LARGE SCALE GENOMIC DNA]</scope>
    <source>
        <strain evidence="2 3">KCTC 19473</strain>
    </source>
</reference>
<accession>A0A918X7Y6</accession>
<gene>
    <name evidence="2" type="ORF">GCM10007147_06720</name>
</gene>